<evidence type="ECO:0000313" key="2">
    <source>
        <dbReference type="Proteomes" id="UP000469159"/>
    </source>
</evidence>
<dbReference type="Proteomes" id="UP000469159">
    <property type="component" value="Unassembled WGS sequence"/>
</dbReference>
<sequence length="196" mass="21289">MSTAERFPWATILPFEGKVPRIHETAFVAPGARIIGDVTIGPQASVWYNCVLRGDIHRIEVGARSNVQDGSVFHVEGPRPDTDGCPTIIGEDCVIGHMAVVHGCTLEDRAFVGMGAVAMDDCRIGEGAMLAAGALLSPGKKIPPREIWVGRPAKFLRTQDPAQVEKIRFQTERYCRLAERHMAELTAGQMPRGATS</sequence>
<dbReference type="Gene3D" id="2.160.10.10">
    <property type="entry name" value="Hexapeptide repeat proteins"/>
    <property type="match status" value="1"/>
</dbReference>
<dbReference type="InterPro" id="IPR047324">
    <property type="entry name" value="LbH_gamma_CA-like"/>
</dbReference>
<accession>A0A6I4URK8</accession>
<name>A0A6I4URK8_9SPHN</name>
<dbReference type="CDD" id="cd04645">
    <property type="entry name" value="LbH_gamma_CA_like"/>
    <property type="match status" value="1"/>
</dbReference>
<dbReference type="SUPFAM" id="SSF51161">
    <property type="entry name" value="Trimeric LpxA-like enzymes"/>
    <property type="match status" value="1"/>
</dbReference>
<dbReference type="InterPro" id="IPR011004">
    <property type="entry name" value="Trimer_LpxA-like_sf"/>
</dbReference>
<organism evidence="1 2">
    <name type="scientific">Croceibacterium soli</name>
    <dbReference type="NCBI Taxonomy" id="1739690"/>
    <lineage>
        <taxon>Bacteria</taxon>
        <taxon>Pseudomonadati</taxon>
        <taxon>Pseudomonadota</taxon>
        <taxon>Alphaproteobacteria</taxon>
        <taxon>Sphingomonadales</taxon>
        <taxon>Erythrobacteraceae</taxon>
        <taxon>Croceibacterium</taxon>
    </lineage>
</organism>
<dbReference type="EMBL" id="WTYK01000001">
    <property type="protein sequence ID" value="MXP40167.1"/>
    <property type="molecule type" value="Genomic_DNA"/>
</dbReference>
<keyword evidence="2" id="KW-1185">Reference proteome</keyword>
<dbReference type="OrthoDB" id="9803036at2"/>
<gene>
    <name evidence="1" type="ORF">GRI75_00735</name>
</gene>
<comment type="caution">
    <text evidence="1">The sequence shown here is derived from an EMBL/GenBank/DDBJ whole genome shotgun (WGS) entry which is preliminary data.</text>
</comment>
<dbReference type="RefSeq" id="WP_160745025.1">
    <property type="nucleotide sequence ID" value="NZ_WTYK01000001.1"/>
</dbReference>
<protein>
    <submittedName>
        <fullName evidence="1">Gamma carbonic anhydrase family protein</fullName>
    </submittedName>
</protein>
<dbReference type="PANTHER" id="PTHR13061:SF29">
    <property type="entry name" value="GAMMA CARBONIC ANHYDRASE-LIKE 1, MITOCHONDRIAL-RELATED"/>
    <property type="match status" value="1"/>
</dbReference>
<dbReference type="PANTHER" id="PTHR13061">
    <property type="entry name" value="DYNACTIN SUBUNIT P25"/>
    <property type="match status" value="1"/>
</dbReference>
<dbReference type="InterPro" id="IPR050484">
    <property type="entry name" value="Transf_Hexapept/Carb_Anhydrase"/>
</dbReference>
<dbReference type="Pfam" id="PF14602">
    <property type="entry name" value="Hexapep_2"/>
    <property type="match status" value="1"/>
</dbReference>
<dbReference type="InterPro" id="IPR001451">
    <property type="entry name" value="Hexapep"/>
</dbReference>
<evidence type="ECO:0000313" key="1">
    <source>
        <dbReference type="EMBL" id="MXP40167.1"/>
    </source>
</evidence>
<reference evidence="1 2" key="1">
    <citation type="submission" date="2019-12" db="EMBL/GenBank/DDBJ databases">
        <title>Genomic-based taxomic classification of the family Erythrobacteraceae.</title>
        <authorList>
            <person name="Xu L."/>
        </authorList>
    </citation>
    <scope>NUCLEOTIDE SEQUENCE [LARGE SCALE GENOMIC DNA]</scope>
    <source>
        <strain evidence="1 2">MCCC 1K02066</strain>
    </source>
</reference>
<proteinExistence type="predicted"/>
<dbReference type="AlphaFoldDB" id="A0A6I4URK8"/>